<sequence length="275" mass="31488">MLFCVTSVSAKVSRIVIDDLVRNGFTEKKVFDGIINDIMKDDGWKQNTVIQLRTPEDWLEFKIRPCAVLIIAYPSGDQKVSSEEVAEYNAYYINMLKVRATFLNCANLIEVDETQIDKIYKHRIRPTWQEYFMSLAEMASLRSNCMKRKVGAVLVRHNRIISVGYNGTSTGTTNCSDGGCERCNTNIHKGKELSDCFCIHAEESAFLERNSLEVVGAQLYTTLYPCRLCARKIIQLKVSKLYYIEEYVHDKEIQTLFAKNNIEVCQLSSTVDRTE</sequence>
<dbReference type="EMBL" id="GL870877">
    <property type="protein sequence ID" value="EIJ88919.1"/>
    <property type="molecule type" value="Genomic_DNA"/>
</dbReference>
<dbReference type="Gene3D" id="3.40.140.10">
    <property type="entry name" value="Cytidine Deaminase, domain 2"/>
    <property type="match status" value="1"/>
</dbReference>
<keyword evidence="8" id="KW-1185">Reference proteome</keyword>
<dbReference type="InterPro" id="IPR002125">
    <property type="entry name" value="CMP_dCMP_dom"/>
</dbReference>
<dbReference type="GO" id="GO:0009165">
    <property type="term" value="P:nucleotide biosynthetic process"/>
    <property type="evidence" value="ECO:0007669"/>
    <property type="project" value="UniProtKB-KW"/>
</dbReference>
<comment type="cofactor">
    <cofactor evidence="1">
        <name>Zn(2+)</name>
        <dbReference type="ChEBI" id="CHEBI:29105"/>
    </cofactor>
</comment>
<evidence type="ECO:0000256" key="4">
    <source>
        <dbReference type="ARBA" id="ARBA00038938"/>
    </source>
</evidence>
<dbReference type="PANTHER" id="PTHR11086">
    <property type="entry name" value="DEOXYCYTIDYLATE DEAMINASE-RELATED"/>
    <property type="match status" value="1"/>
</dbReference>
<name>I3EI72_NEMP3</name>
<proteinExistence type="predicted"/>
<evidence type="ECO:0000256" key="2">
    <source>
        <dbReference type="ARBA" id="ARBA00022727"/>
    </source>
</evidence>
<evidence type="ECO:0000256" key="5">
    <source>
        <dbReference type="ARBA" id="ARBA00041763"/>
    </source>
</evidence>
<dbReference type="AlphaFoldDB" id="I3EI72"/>
<evidence type="ECO:0000256" key="1">
    <source>
        <dbReference type="ARBA" id="ARBA00001947"/>
    </source>
</evidence>
<dbReference type="HOGENOM" id="CLU_047993_0_0_1"/>
<dbReference type="VEuPathDB" id="MicrosporidiaDB:NEQG_00738"/>
<dbReference type="PROSITE" id="PS51747">
    <property type="entry name" value="CYT_DCMP_DEAMINASES_2"/>
    <property type="match status" value="1"/>
</dbReference>
<dbReference type="InterPro" id="IPR035105">
    <property type="entry name" value="Deoxycytidylate_deaminase_dom"/>
</dbReference>
<reference evidence="7" key="1">
    <citation type="submission" date="2011-01" db="EMBL/GenBank/DDBJ databases">
        <title>The Genome Sequence of Nematocida parisii strain ERTm3.</title>
        <authorList>
            <consortium name="The Broad Institute Genome Sequencing Platform"/>
            <consortium name="The Broad Institute Genome Sequencing Center for Infectious Disease"/>
            <person name="Cuomo C."/>
            <person name="Troemel E."/>
            <person name="Young S.K."/>
            <person name="Zeng Q."/>
            <person name="Gargeya S."/>
            <person name="Fitzgerald M."/>
            <person name="Haas B."/>
            <person name="Abouelleil A."/>
            <person name="Alvarado L."/>
            <person name="Arachchi H.M."/>
            <person name="Berlin A."/>
            <person name="Chapman S.B."/>
            <person name="Gearin G."/>
            <person name="Goldberg J."/>
            <person name="Griggs A."/>
            <person name="Gujja S."/>
            <person name="Hansen M."/>
            <person name="Heiman D."/>
            <person name="Howarth C."/>
            <person name="Larimer J."/>
            <person name="Lui A."/>
            <person name="MacDonald P.J.P."/>
            <person name="McCowen C."/>
            <person name="Montmayeur A."/>
            <person name="Murphy C."/>
            <person name="Neiman D."/>
            <person name="Pearson M."/>
            <person name="Priest M."/>
            <person name="Roberts A."/>
            <person name="Saif S."/>
            <person name="Shea T."/>
            <person name="Sisk P."/>
            <person name="Stolte C."/>
            <person name="Sykes S."/>
            <person name="Wortman J."/>
            <person name="Nusbaum C."/>
            <person name="Birren B."/>
        </authorList>
    </citation>
    <scope>NUCLEOTIDE SEQUENCE</scope>
    <source>
        <strain evidence="7">ERTm3</strain>
    </source>
</reference>
<keyword evidence="2" id="KW-0545">Nucleotide biosynthesis</keyword>
<evidence type="ECO:0000313" key="7">
    <source>
        <dbReference type="EMBL" id="EIJ88919.1"/>
    </source>
</evidence>
<evidence type="ECO:0000259" key="6">
    <source>
        <dbReference type="PROSITE" id="PS51747"/>
    </source>
</evidence>
<keyword evidence="3" id="KW-0378">Hydrolase</keyword>
<dbReference type="InParanoid" id="I3EI72"/>
<dbReference type="Proteomes" id="UP000002872">
    <property type="component" value="Unassembled WGS sequence"/>
</dbReference>
<dbReference type="InterPro" id="IPR015517">
    <property type="entry name" value="dCMP_deaminase-rel"/>
</dbReference>
<dbReference type="InterPro" id="IPR016193">
    <property type="entry name" value="Cytidine_deaminase-like"/>
</dbReference>
<dbReference type="CDD" id="cd01286">
    <property type="entry name" value="deoxycytidylate_deaminase"/>
    <property type="match status" value="1"/>
</dbReference>
<accession>I3EI72</accession>
<gene>
    <name evidence="7" type="ORF">NEQG_00738</name>
</gene>
<dbReference type="OMA" id="CFCIHAE"/>
<dbReference type="EC" id="3.5.4.12" evidence="4"/>
<evidence type="ECO:0000256" key="3">
    <source>
        <dbReference type="ARBA" id="ARBA00022801"/>
    </source>
</evidence>
<dbReference type="GO" id="GO:0005737">
    <property type="term" value="C:cytoplasm"/>
    <property type="evidence" value="ECO:0007669"/>
    <property type="project" value="TreeGrafter"/>
</dbReference>
<dbReference type="OrthoDB" id="6710946at2759"/>
<evidence type="ECO:0000313" key="8">
    <source>
        <dbReference type="Proteomes" id="UP000002872"/>
    </source>
</evidence>
<dbReference type="Pfam" id="PF00383">
    <property type="entry name" value="dCMP_cyt_deam_1"/>
    <property type="match status" value="1"/>
</dbReference>
<dbReference type="GO" id="GO:0004132">
    <property type="term" value="F:dCMP deaminase activity"/>
    <property type="evidence" value="ECO:0007669"/>
    <property type="project" value="UniProtKB-EC"/>
</dbReference>
<dbReference type="PANTHER" id="PTHR11086:SF18">
    <property type="entry name" value="DEOXYCYTIDYLATE DEAMINASE"/>
    <property type="match status" value="1"/>
</dbReference>
<dbReference type="SUPFAM" id="SSF53927">
    <property type="entry name" value="Cytidine deaminase-like"/>
    <property type="match status" value="1"/>
</dbReference>
<protein>
    <recommendedName>
        <fullName evidence="5">dCMP deaminase</fullName>
        <ecNumber evidence="4">3.5.4.12</ecNumber>
    </recommendedName>
    <alternativeName>
        <fullName evidence="5">dCMP deaminase</fullName>
    </alternativeName>
</protein>
<dbReference type="STRING" id="935791.I3EI72"/>
<organism evidence="7 8">
    <name type="scientific">Nematocida parisii (strain ERTm3)</name>
    <name type="common">Nematode killer fungus</name>
    <dbReference type="NCBI Taxonomy" id="935791"/>
    <lineage>
        <taxon>Eukaryota</taxon>
        <taxon>Fungi</taxon>
        <taxon>Fungi incertae sedis</taxon>
        <taxon>Microsporidia</taxon>
        <taxon>Nematocida</taxon>
    </lineage>
</organism>
<feature type="domain" description="CMP/dCMP-type deaminase" evidence="6">
    <location>
        <begin position="127"/>
        <end position="260"/>
    </location>
</feature>